<dbReference type="SUPFAM" id="SSF53720">
    <property type="entry name" value="ALDH-like"/>
    <property type="match status" value="1"/>
</dbReference>
<gene>
    <name evidence="7" type="ORF">HALTITAN_0476</name>
</gene>
<dbReference type="EMBL" id="AOPO01000001">
    <property type="protein sequence ID" value="ELY22808.1"/>
    <property type="molecule type" value="Genomic_DNA"/>
</dbReference>
<evidence type="ECO:0000256" key="3">
    <source>
        <dbReference type="ARBA" id="ARBA00023027"/>
    </source>
</evidence>
<evidence type="ECO:0000256" key="2">
    <source>
        <dbReference type="ARBA" id="ARBA00023002"/>
    </source>
</evidence>
<comment type="similarity">
    <text evidence="1 5">Belongs to the aldehyde dehydrogenase family.</text>
</comment>
<dbReference type="PATRIC" id="fig|1204738.3.peg.715"/>
<dbReference type="CDD" id="cd07152">
    <property type="entry name" value="ALDH_BenzADH"/>
    <property type="match status" value="1"/>
</dbReference>
<dbReference type="GO" id="GO:0016620">
    <property type="term" value="F:oxidoreductase activity, acting on the aldehyde or oxo group of donors, NAD or NADP as acceptor"/>
    <property type="evidence" value="ECO:0007669"/>
    <property type="project" value="InterPro"/>
</dbReference>
<dbReference type="FunFam" id="3.40.605.10:FF:000007">
    <property type="entry name" value="NAD/NADP-dependent betaine aldehyde dehydrogenase"/>
    <property type="match status" value="1"/>
</dbReference>
<dbReference type="PROSITE" id="PS00687">
    <property type="entry name" value="ALDEHYDE_DEHYDR_GLU"/>
    <property type="match status" value="1"/>
</dbReference>
<evidence type="ECO:0000313" key="7">
    <source>
        <dbReference type="EMBL" id="ELY22808.1"/>
    </source>
</evidence>
<reference evidence="7 8" key="1">
    <citation type="journal article" date="2013" name="Genome Announc.">
        <title>Draft Genome of the Marine Gammaproteobacterium Halomonas titanicae.</title>
        <authorList>
            <person name="Sanchez-Porro C."/>
            <person name="de la Haba R.R."/>
            <person name="Cruz-Hernandez N."/>
            <person name="Gonzalez J.M."/>
            <person name="Reyes-Guirao C."/>
            <person name="Navarro-Sampedro L."/>
            <person name="Carballo M."/>
            <person name="Ventosa A."/>
        </authorList>
    </citation>
    <scope>NUCLEOTIDE SEQUENCE [LARGE SCALE GENOMIC DNA]</scope>
    <source>
        <strain evidence="7 8">BH1</strain>
    </source>
</reference>
<keyword evidence="3" id="KW-0520">NAD</keyword>
<evidence type="ECO:0000256" key="5">
    <source>
        <dbReference type="RuleBase" id="RU003345"/>
    </source>
</evidence>
<dbReference type="InterPro" id="IPR029510">
    <property type="entry name" value="Ald_DH_CS_GLU"/>
</dbReference>
<organism evidence="7 8">
    <name type="scientific">Vreelandella titanicae BH1</name>
    <dbReference type="NCBI Taxonomy" id="1204738"/>
    <lineage>
        <taxon>Bacteria</taxon>
        <taxon>Pseudomonadati</taxon>
        <taxon>Pseudomonadota</taxon>
        <taxon>Gammaproteobacteria</taxon>
        <taxon>Oceanospirillales</taxon>
        <taxon>Halomonadaceae</taxon>
        <taxon>Vreelandella</taxon>
    </lineage>
</organism>
<dbReference type="Gene3D" id="3.40.605.10">
    <property type="entry name" value="Aldehyde Dehydrogenase, Chain A, domain 1"/>
    <property type="match status" value="1"/>
</dbReference>
<evidence type="ECO:0000259" key="6">
    <source>
        <dbReference type="Pfam" id="PF00171"/>
    </source>
</evidence>
<evidence type="ECO:0000256" key="4">
    <source>
        <dbReference type="PROSITE-ProRule" id="PRU10007"/>
    </source>
</evidence>
<dbReference type="InterPro" id="IPR016163">
    <property type="entry name" value="Ald_DH_C"/>
</dbReference>
<dbReference type="FunFam" id="3.40.309.10:FF:000009">
    <property type="entry name" value="Aldehyde dehydrogenase A"/>
    <property type="match status" value="1"/>
</dbReference>
<protein>
    <submittedName>
        <fullName evidence="7">Aldehyde dehydrogenase domain containing protein</fullName>
    </submittedName>
</protein>
<evidence type="ECO:0000313" key="8">
    <source>
        <dbReference type="Proteomes" id="UP000011651"/>
    </source>
</evidence>
<sequence>MAYFLEQLYFHISISVVSELKPSQLVITLANTIRNIYMNETSPIWEDKIYLGQWQTAEGPQAAVIGPATGEVLAKVQTATPVDVGRAALIANSAQQHWATLPFDQKAEILRRAAALLKERAEEINRWNIRECGSTAAKAEWELQVTYEQAQMAAALPMQPNGQIFPSSMPGRRNYWKRVPIGTVGVIAPWNFPILLAMRSVFPALAMGNCVILKPAPMSAICGGALMAEVLEAAGLPEGVFHVLPGGPEVGEALVQHSDVGMISFTGSTAVGEKIGETCGRMLKKCALELGGNNAMVVLEDADLEAASSSAAWGAFLHQGQICMQAGRHLVHRSVADKYMNKLAERATRLVTGDPWKQQVHLGPLINETQARRVEEIVNRSVAMGANVVAGGKRDGNFFEATVLSGVTPEMPAFGEEIFGPVAPITLFDSDEEAIALVNASPYGLAAAIHSASTERAQRFAERIRVGMVHINDQTVNNEFQVPFGGMGRSGTSGRFGGPANLDEFTTTQWVSVMEQGIQYPF</sequence>
<dbReference type="Pfam" id="PF00171">
    <property type="entry name" value="Aldedh"/>
    <property type="match status" value="1"/>
</dbReference>
<evidence type="ECO:0000256" key="1">
    <source>
        <dbReference type="ARBA" id="ARBA00009986"/>
    </source>
</evidence>
<feature type="domain" description="Aldehyde dehydrogenase" evidence="6">
    <location>
        <begin position="54"/>
        <end position="511"/>
    </location>
</feature>
<dbReference type="PANTHER" id="PTHR42986:SF1">
    <property type="entry name" value="BENZALDEHYDE DEHYDROGENASE YFMT"/>
    <property type="match status" value="1"/>
</dbReference>
<dbReference type="InterPro" id="IPR016162">
    <property type="entry name" value="Ald_DH_N"/>
</dbReference>
<proteinExistence type="inferred from homology"/>
<dbReference type="InterPro" id="IPR016161">
    <property type="entry name" value="Ald_DH/histidinol_DH"/>
</dbReference>
<dbReference type="AlphaFoldDB" id="L9UF12"/>
<dbReference type="Proteomes" id="UP000011651">
    <property type="component" value="Unassembled WGS sequence"/>
</dbReference>
<feature type="active site" evidence="4">
    <location>
        <position position="289"/>
    </location>
</feature>
<dbReference type="Gene3D" id="3.40.309.10">
    <property type="entry name" value="Aldehyde Dehydrogenase, Chain A, domain 2"/>
    <property type="match status" value="1"/>
</dbReference>
<accession>L9UF12</accession>
<dbReference type="PANTHER" id="PTHR42986">
    <property type="entry name" value="BENZALDEHYDE DEHYDROGENASE YFMT"/>
    <property type="match status" value="1"/>
</dbReference>
<comment type="caution">
    <text evidence="7">The sequence shown here is derived from an EMBL/GenBank/DDBJ whole genome shotgun (WGS) entry which is preliminary data.</text>
</comment>
<name>L9UF12_9GAMM</name>
<keyword evidence="2 5" id="KW-0560">Oxidoreductase</keyword>
<dbReference type="InterPro" id="IPR015590">
    <property type="entry name" value="Aldehyde_DH_dom"/>
</dbReference>